<dbReference type="SUPFAM" id="SSF82866">
    <property type="entry name" value="Multidrug efflux transporter AcrB transmembrane domain"/>
    <property type="match status" value="1"/>
</dbReference>
<dbReference type="NCBIfam" id="TIGR00916">
    <property type="entry name" value="2A0604s01"/>
    <property type="match status" value="1"/>
</dbReference>
<comment type="similarity">
    <text evidence="9">Belongs to the SecD/SecF family. SecF subfamily.</text>
</comment>
<dbReference type="PANTHER" id="PTHR30081:SF8">
    <property type="entry name" value="PROTEIN TRANSLOCASE SUBUNIT SECF"/>
    <property type="match status" value="1"/>
</dbReference>
<dbReference type="InterPro" id="IPR055344">
    <property type="entry name" value="SecD_SecF_C_bact"/>
</dbReference>
<sequence length="292" mass="32011">MKIIENRRKFFAVSILVICIGIAAMIVQSTAGNGAFRYDVEFTGGTSMEIDMGQECDQEELRQIIEEVTGQSSPQIQQVLGSNEVAVKMQSIDSDTRQQLMAAIQEVYPQAQAGEISDVSATVSSEMQTAAIKATLIAGIAMLIYISLRFRDVRAGASAIIALFHDILVVLTAYAVFRIPVNNTFIVVLLTILGYSINSTIVIFDRIRENKDKFRKNQTAEKIDKSVSQTLARSINTSLTTLFTVGAIYVLGVQSIKEFALPMMIGILAGAYSSVCISGSIWYTLLPKQEKE</sequence>
<feature type="transmembrane region" description="Helical" evidence="9">
    <location>
        <begin position="259"/>
        <end position="286"/>
    </location>
</feature>
<dbReference type="NCBIfam" id="TIGR00966">
    <property type="entry name" value="transloc_SecF"/>
    <property type="match status" value="1"/>
</dbReference>
<keyword evidence="8 9" id="KW-0472">Membrane</keyword>
<keyword evidence="2 9" id="KW-0813">Transport</keyword>
<feature type="transmembrane region" description="Helical" evidence="9">
    <location>
        <begin position="235"/>
        <end position="253"/>
    </location>
</feature>
<dbReference type="Pfam" id="PF02355">
    <property type="entry name" value="SecD_SecF_C"/>
    <property type="match status" value="1"/>
</dbReference>
<dbReference type="HAMAP" id="MF_01464_B">
    <property type="entry name" value="SecF_B"/>
    <property type="match status" value="1"/>
</dbReference>
<evidence type="ECO:0000256" key="5">
    <source>
        <dbReference type="ARBA" id="ARBA00022927"/>
    </source>
</evidence>
<keyword evidence="12" id="KW-1185">Reference proteome</keyword>
<proteinExistence type="inferred from homology"/>
<evidence type="ECO:0000313" key="11">
    <source>
        <dbReference type="EMBL" id="MBM6877158.1"/>
    </source>
</evidence>
<evidence type="ECO:0000256" key="3">
    <source>
        <dbReference type="ARBA" id="ARBA00022475"/>
    </source>
</evidence>
<evidence type="ECO:0000256" key="4">
    <source>
        <dbReference type="ARBA" id="ARBA00022692"/>
    </source>
</evidence>
<organism evidence="11 12">
    <name type="scientific">Anaerotignum lactatifermentans</name>
    <dbReference type="NCBI Taxonomy" id="160404"/>
    <lineage>
        <taxon>Bacteria</taxon>
        <taxon>Bacillati</taxon>
        <taxon>Bacillota</taxon>
        <taxon>Clostridia</taxon>
        <taxon>Lachnospirales</taxon>
        <taxon>Anaerotignaceae</taxon>
        <taxon>Anaerotignum</taxon>
    </lineage>
</organism>
<keyword evidence="7 9" id="KW-0811">Translocation</keyword>
<comment type="caution">
    <text evidence="11">The sequence shown here is derived from an EMBL/GenBank/DDBJ whole genome shotgun (WGS) entry which is preliminary data.</text>
</comment>
<dbReference type="InterPro" id="IPR022813">
    <property type="entry name" value="SecD/SecF_arch_bac"/>
</dbReference>
<dbReference type="PANTHER" id="PTHR30081">
    <property type="entry name" value="PROTEIN-EXPORT MEMBRANE PROTEIN SEC"/>
    <property type="match status" value="1"/>
</dbReference>
<comment type="function">
    <text evidence="9">Part of the Sec protein translocase complex. Interacts with the SecYEG preprotein conducting channel. SecDF uses the proton motive force (PMF) to complete protein translocation after the ATP-dependent function of SecA.</text>
</comment>
<dbReference type="InterPro" id="IPR048634">
    <property type="entry name" value="SecD_SecF_C"/>
</dbReference>
<feature type="transmembrane region" description="Helical" evidence="9">
    <location>
        <begin position="12"/>
        <end position="31"/>
    </location>
</feature>
<accession>A0ABS2G8Q5</accession>
<dbReference type="Proteomes" id="UP000729290">
    <property type="component" value="Unassembled WGS sequence"/>
</dbReference>
<evidence type="ECO:0000259" key="10">
    <source>
        <dbReference type="Pfam" id="PF02355"/>
    </source>
</evidence>
<dbReference type="InterPro" id="IPR022645">
    <property type="entry name" value="SecD/SecF_bac"/>
</dbReference>
<gene>
    <name evidence="9 11" type="primary">secF</name>
    <name evidence="11" type="ORF">H9X83_03150</name>
</gene>
<evidence type="ECO:0000256" key="8">
    <source>
        <dbReference type="ARBA" id="ARBA00023136"/>
    </source>
</evidence>
<feature type="transmembrane region" description="Helical" evidence="9">
    <location>
        <begin position="183"/>
        <end position="204"/>
    </location>
</feature>
<protein>
    <recommendedName>
        <fullName evidence="9">Protein-export membrane protein SecF</fullName>
    </recommendedName>
</protein>
<keyword evidence="5 9" id="KW-0653">Protein transport</keyword>
<keyword evidence="6 9" id="KW-1133">Transmembrane helix</keyword>
<comment type="subcellular location">
    <subcellularLocation>
        <location evidence="1 9">Cell membrane</location>
        <topology evidence="1 9">Multi-pass membrane protein</topology>
    </subcellularLocation>
</comment>
<name>A0ABS2G8Q5_9FIRM</name>
<dbReference type="InterPro" id="IPR005665">
    <property type="entry name" value="SecF_bac"/>
</dbReference>
<evidence type="ECO:0000256" key="6">
    <source>
        <dbReference type="ARBA" id="ARBA00022989"/>
    </source>
</evidence>
<feature type="domain" description="Protein export membrane protein SecD/SecF C-terminal" evidence="10">
    <location>
        <begin position="102"/>
        <end position="285"/>
    </location>
</feature>
<feature type="transmembrane region" description="Helical" evidence="9">
    <location>
        <begin position="130"/>
        <end position="148"/>
    </location>
</feature>
<dbReference type="Gene3D" id="1.20.1640.10">
    <property type="entry name" value="Multidrug efflux transporter AcrB transmembrane domain"/>
    <property type="match status" value="1"/>
</dbReference>
<reference evidence="11 12" key="1">
    <citation type="journal article" date="2021" name="Sci. Rep.">
        <title>The distribution of antibiotic resistance genes in chicken gut microbiota commensals.</title>
        <authorList>
            <person name="Juricova H."/>
            <person name="Matiasovicova J."/>
            <person name="Kubasova T."/>
            <person name="Cejkova D."/>
            <person name="Rychlik I."/>
        </authorList>
    </citation>
    <scope>NUCLEOTIDE SEQUENCE [LARGE SCALE GENOMIC DNA]</scope>
    <source>
        <strain evidence="11 12">An431b</strain>
    </source>
</reference>
<dbReference type="RefSeq" id="WP_205133991.1">
    <property type="nucleotide sequence ID" value="NZ_JACSNT010000011.1"/>
</dbReference>
<dbReference type="PRINTS" id="PR01755">
    <property type="entry name" value="SECFTRNLCASE"/>
</dbReference>
<feature type="transmembrane region" description="Helical" evidence="9">
    <location>
        <begin position="155"/>
        <end position="177"/>
    </location>
</feature>
<evidence type="ECO:0000313" key="12">
    <source>
        <dbReference type="Proteomes" id="UP000729290"/>
    </source>
</evidence>
<evidence type="ECO:0000256" key="7">
    <source>
        <dbReference type="ARBA" id="ARBA00023010"/>
    </source>
</evidence>
<evidence type="ECO:0000256" key="9">
    <source>
        <dbReference type="HAMAP-Rule" id="MF_01464"/>
    </source>
</evidence>
<keyword evidence="3 9" id="KW-1003">Cell membrane</keyword>
<evidence type="ECO:0000256" key="1">
    <source>
        <dbReference type="ARBA" id="ARBA00004651"/>
    </source>
</evidence>
<keyword evidence="4 9" id="KW-0812">Transmembrane</keyword>
<comment type="subunit">
    <text evidence="9">Forms a complex with SecD. Part of the essential Sec protein translocation apparatus which comprises SecA, SecYEG and auxiliary proteins SecDF. Other proteins may also be involved.</text>
</comment>
<evidence type="ECO:0000256" key="2">
    <source>
        <dbReference type="ARBA" id="ARBA00022448"/>
    </source>
</evidence>
<dbReference type="EMBL" id="JACSNV010000003">
    <property type="protein sequence ID" value="MBM6877158.1"/>
    <property type="molecule type" value="Genomic_DNA"/>
</dbReference>